<accession>A0A2J8WG35</accession>
<dbReference type="EMBL" id="NDHI03003391">
    <property type="protein sequence ID" value="PNJ68750.1"/>
    <property type="molecule type" value="Genomic_DNA"/>
</dbReference>
<gene>
    <name evidence="2" type="ORF">CR201_G0011121</name>
</gene>
<reference evidence="2" key="1">
    <citation type="submission" date="2017-12" db="EMBL/GenBank/DDBJ databases">
        <title>High-resolution comparative analysis of great ape genomes.</title>
        <authorList>
            <person name="Pollen A."/>
            <person name="Hastie A."/>
            <person name="Hormozdiari F."/>
            <person name="Dougherty M."/>
            <person name="Liu R."/>
            <person name="Chaisson M."/>
            <person name="Hoppe E."/>
            <person name="Hill C."/>
            <person name="Pang A."/>
            <person name="Hillier L."/>
            <person name="Baker C."/>
            <person name="Armstrong J."/>
            <person name="Shendure J."/>
            <person name="Paten B."/>
            <person name="Wilson R."/>
            <person name="Chao H."/>
            <person name="Schneider V."/>
            <person name="Ventura M."/>
            <person name="Kronenberg Z."/>
            <person name="Murali S."/>
            <person name="Gordon D."/>
            <person name="Cantsilieris S."/>
            <person name="Munson K."/>
            <person name="Nelson B."/>
            <person name="Raja A."/>
            <person name="Underwood J."/>
            <person name="Diekhans M."/>
            <person name="Fiddes I."/>
            <person name="Haussler D."/>
            <person name="Eichler E."/>
        </authorList>
    </citation>
    <scope>NUCLEOTIDE SEQUENCE [LARGE SCALE GENOMIC DNA]</scope>
    <source>
        <strain evidence="2">Susie</strain>
    </source>
</reference>
<feature type="compositionally biased region" description="Polar residues" evidence="1">
    <location>
        <begin position="49"/>
        <end position="63"/>
    </location>
</feature>
<proteinExistence type="predicted"/>
<protein>
    <submittedName>
        <fullName evidence="2">HIPK3 isoform 6</fullName>
    </submittedName>
</protein>
<feature type="region of interest" description="Disordered" evidence="1">
    <location>
        <begin position="47"/>
        <end position="76"/>
    </location>
</feature>
<feature type="non-terminal residue" evidence="2">
    <location>
        <position position="76"/>
    </location>
</feature>
<comment type="caution">
    <text evidence="2">The sequence shown here is derived from an EMBL/GenBank/DDBJ whole genome shotgun (WGS) entry which is preliminary data.</text>
</comment>
<organism evidence="2">
    <name type="scientific">Pongo abelii</name>
    <name type="common">Sumatran orangutan</name>
    <name type="synonym">Pongo pygmaeus abelii</name>
    <dbReference type="NCBI Taxonomy" id="9601"/>
    <lineage>
        <taxon>Eukaryota</taxon>
        <taxon>Metazoa</taxon>
        <taxon>Chordata</taxon>
        <taxon>Craniata</taxon>
        <taxon>Vertebrata</taxon>
        <taxon>Euteleostomi</taxon>
        <taxon>Mammalia</taxon>
        <taxon>Eutheria</taxon>
        <taxon>Euarchontoglires</taxon>
        <taxon>Primates</taxon>
        <taxon>Haplorrhini</taxon>
        <taxon>Catarrhini</taxon>
        <taxon>Hominidae</taxon>
        <taxon>Pongo</taxon>
    </lineage>
</organism>
<evidence type="ECO:0000256" key="1">
    <source>
        <dbReference type="SAM" id="MobiDB-lite"/>
    </source>
</evidence>
<name>A0A2J8WG35_PONAB</name>
<sequence>MASQVLVYPPYVYQTQSSAFCSVKKLKVEPSSCVFHERNYPRTYVNGRNFGNSHPPTKGSAFQTKIPFNRPRGHNF</sequence>
<dbReference type="AlphaFoldDB" id="A0A2J8WG35"/>
<evidence type="ECO:0000313" key="2">
    <source>
        <dbReference type="EMBL" id="PNJ68750.1"/>
    </source>
</evidence>